<dbReference type="eggNOG" id="KOG1517">
    <property type="taxonomic scope" value="Eukaryota"/>
</dbReference>
<dbReference type="PRINTS" id="PR01547">
    <property type="entry name" value="YEAST176DUF"/>
</dbReference>
<dbReference type="Gene3D" id="2.130.10.10">
    <property type="entry name" value="YVTN repeat-like/Quinoprotein amine dehydrogenase"/>
    <property type="match status" value="2"/>
</dbReference>
<dbReference type="Pfam" id="PF00400">
    <property type="entry name" value="WD40"/>
    <property type="match status" value="3"/>
</dbReference>
<dbReference type="Gene3D" id="1.25.10.10">
    <property type="entry name" value="Leucine-rich Repeat Variant"/>
    <property type="match status" value="1"/>
</dbReference>
<evidence type="ECO:0000313" key="8">
    <source>
        <dbReference type="Proteomes" id="UP000009131"/>
    </source>
</evidence>
<dbReference type="PANTHER" id="PTHR12848">
    <property type="entry name" value="REGULATORY-ASSOCIATED PROTEIN OF MTOR"/>
    <property type="match status" value="1"/>
</dbReference>
<dbReference type="InParanoid" id="G7E3R0"/>
<dbReference type="HOGENOM" id="CLU_001136_0_2_1"/>
<dbReference type="EMBL" id="BABT02000122">
    <property type="protein sequence ID" value="GAA97470.1"/>
    <property type="molecule type" value="Genomic_DNA"/>
</dbReference>
<keyword evidence="3" id="KW-0677">Repeat</keyword>
<feature type="region of interest" description="Disordered" evidence="5">
    <location>
        <begin position="1"/>
        <end position="114"/>
    </location>
</feature>
<dbReference type="GO" id="GO:0005737">
    <property type="term" value="C:cytoplasm"/>
    <property type="evidence" value="ECO:0007669"/>
    <property type="project" value="TreeGrafter"/>
</dbReference>
<dbReference type="InterPro" id="IPR004083">
    <property type="entry name" value="Raptor"/>
</dbReference>
<dbReference type="InterPro" id="IPR019775">
    <property type="entry name" value="WD40_repeat_CS"/>
</dbReference>
<dbReference type="SUPFAM" id="SSF50978">
    <property type="entry name" value="WD40 repeat-like"/>
    <property type="match status" value="1"/>
</dbReference>
<dbReference type="GO" id="GO:0030674">
    <property type="term" value="F:protein-macromolecule adaptor activity"/>
    <property type="evidence" value="ECO:0007669"/>
    <property type="project" value="TreeGrafter"/>
</dbReference>
<sequence length="1549" mass="171315">MLASTSRRGPQASTSRQVDTRQLNGDLHFGHRPQNGQAQRVMPSHRLSHQRTPSEEADQADDDDDEAEDEAEEEIDEDEEAIPRARRRNGKQVASGKRNSTTVRAGSQASDEGEMRHGFAEQYISEEGRNQLERVYFLYWNDLRHESAGTKSRSNVLTMGSKGTPDWRNRDRLKTAVASLLLCLRIGFDPPDAVKTDPCAKTECWIDPFSLNKDKVMDAIGRNLQLQYENLAGTSKTRYKFYPDPTVEDTKKLCVNMRKQAKNERVLFHYNGHGVPKPTASGEIWVFNKMYTQYIPVSLLDLLSWLSSPTIFVWDCSAAGNIVNKVIEFGARKDAEIAAQRAAAPPPPPPLGPGSSTPQPQPSQPVVMPDGSIAPSAPFAETLQLAACEAHQSLPMNPDLPADLLTSCLTSPIEVALQFFILRNPLKTNLSLDLALKIPGRLQDRKTPLGELGWIFTAVTDTIAWNMLPAPLFLRLFRHDLVVAALFRGFLLAERIMRHYDCTPVSVPKLPPTHNHPLWDSWDLAVDRCLVQLPAILEASAAREKAASEQRPLPPEVPFVPSRFFSDELTAFEIWLDHGTARTTGLTASEHAKNGRLSDTLRPLSTHPEQLPIVLQVLLSQAHRLRALILLCKFLDLGPWAVNLALSIGIFPYVLKLLQAPSADLRPPLIYIWARILGVYRTCQEDLIRQVVQPTRREADLPFHYFVHILAPHQNSLPIPNVSEHRAMCAFILSILCRDFPTGQAACLDPRANVMEVCLAHLSDFDPLLRQWAPLVIAQLWDNFDEAKGRGLKSGAHEMLAQKLSDPVPEVRAAALYALGTLVGASGGEGKRVAGKSLSSCSPNRTDISASERIDIELGVAMAVLKALSDGSPMVRSELVVLLSAIVIEHQGHLVVAAYQTVEDERKRSQGRTVHHAAEERQRALEQSLRNATETQDVSSNPHFRAMIFSCIYKTLLDLASDPHPDVADKAGIVIDFVHDQLLISPFVYAAQSALEPIVRRSAARLSANTAIQRTPSEGSRPRSSTPSGTTTPAHAGKRATSLAAAVKSLTGLGSPDHARTQPPSRAESNGGPEAVQEEQTHRLRKNISADSLIQTQAKLRKAAAAINGSPDSLTIEEAQAQLIASDEERLQQRRSSPTVTHAGVKSPSGAELPLRSDFFDWSCRYFTEPQMKPAEADEPGSVNYNERLWRRERNEKVVMSTQPLREAAAASRWDELTGFWGNDMPPTSILFHQYESHLVASDSARRLTVYDWKTHARLHRFSNDPRSVPGGSNSRITSLNFINEDDVAFLLTGSSDGNVRIFRNYSTKAELVTAFRGLIDIIKSTHDESGLVTDWQQGRGHLVVGGNSKTIRIWDAPKEVCVQDIATRSNSCLTSLTSDQVGGNVLIAGFGDGVVRVYDRREGPRTIMKVVWRGFHPAWVQQVSLQKGGTRELVSGSRDGTVCVWDIRYSQPLRIVQAHQGGMVCMATHEHAPVFATASEYDVVKVWNMTGTEPISKFRNSAGLLTQRITGTSSMAFHPHQMLLATGADDGHLNLYSCDTREHTSEWA</sequence>
<dbReference type="InterPro" id="IPR001680">
    <property type="entry name" value="WD40_rpt"/>
</dbReference>
<reference evidence="7 8" key="2">
    <citation type="journal article" date="2012" name="Open Biol.">
        <title>Characteristics of nucleosomes and linker DNA regions on the genome of the basidiomycete Mixia osmundae revealed by mono- and dinucleosome mapping.</title>
        <authorList>
            <person name="Nishida H."/>
            <person name="Kondo S."/>
            <person name="Matsumoto T."/>
            <person name="Suzuki Y."/>
            <person name="Yoshikawa H."/>
            <person name="Taylor T.D."/>
            <person name="Sugiyama J."/>
        </authorList>
    </citation>
    <scope>NUCLEOTIDE SEQUENCE [LARGE SCALE GENOMIC DNA]</scope>
    <source>
        <strain evidence="8">CBS 9802 / IAM 14324 / JCM 22182 / KY 12970</strain>
    </source>
</reference>
<dbReference type="GO" id="GO:0031929">
    <property type="term" value="P:TOR signaling"/>
    <property type="evidence" value="ECO:0007669"/>
    <property type="project" value="InterPro"/>
</dbReference>
<dbReference type="InterPro" id="IPR015943">
    <property type="entry name" value="WD40/YVTN_repeat-like_dom_sf"/>
</dbReference>
<keyword evidence="8" id="KW-1185">Reference proteome</keyword>
<dbReference type="InterPro" id="IPR029347">
    <property type="entry name" value="Raptor_N"/>
</dbReference>
<feature type="compositionally biased region" description="Low complexity" evidence="5">
    <location>
        <begin position="1014"/>
        <end position="1033"/>
    </location>
</feature>
<reference evidence="7 8" key="1">
    <citation type="journal article" date="2011" name="J. Gen. Appl. Microbiol.">
        <title>Draft genome sequencing of the enigmatic basidiomycete Mixia osmundae.</title>
        <authorList>
            <person name="Nishida H."/>
            <person name="Nagatsuka Y."/>
            <person name="Sugiyama J."/>
        </authorList>
    </citation>
    <scope>NUCLEOTIDE SEQUENCE [LARGE SCALE GENOMIC DNA]</scope>
    <source>
        <strain evidence="8">CBS 9802 / IAM 14324 / JCM 22182 / KY 12970</strain>
    </source>
</reference>
<evidence type="ECO:0000256" key="3">
    <source>
        <dbReference type="ARBA" id="ARBA00022737"/>
    </source>
</evidence>
<dbReference type="GO" id="GO:0030307">
    <property type="term" value="P:positive regulation of cell growth"/>
    <property type="evidence" value="ECO:0007669"/>
    <property type="project" value="TreeGrafter"/>
</dbReference>
<evidence type="ECO:0000256" key="5">
    <source>
        <dbReference type="SAM" id="MobiDB-lite"/>
    </source>
</evidence>
<dbReference type="SMART" id="SM00320">
    <property type="entry name" value="WD40"/>
    <property type="match status" value="7"/>
</dbReference>
<feature type="compositionally biased region" description="Acidic residues" evidence="5">
    <location>
        <begin position="55"/>
        <end position="80"/>
    </location>
</feature>
<proteinExistence type="inferred from homology"/>
<organism evidence="7 8">
    <name type="scientific">Mixia osmundae (strain CBS 9802 / IAM 14324 / JCM 22182 / KY 12970)</name>
    <dbReference type="NCBI Taxonomy" id="764103"/>
    <lineage>
        <taxon>Eukaryota</taxon>
        <taxon>Fungi</taxon>
        <taxon>Dikarya</taxon>
        <taxon>Basidiomycota</taxon>
        <taxon>Pucciniomycotina</taxon>
        <taxon>Mixiomycetes</taxon>
        <taxon>Mixiales</taxon>
        <taxon>Mixiaceae</taxon>
        <taxon>Mixia</taxon>
    </lineage>
</organism>
<dbReference type="GO" id="GO:0010506">
    <property type="term" value="P:regulation of autophagy"/>
    <property type="evidence" value="ECO:0007669"/>
    <property type="project" value="TreeGrafter"/>
</dbReference>
<dbReference type="InterPro" id="IPR011989">
    <property type="entry name" value="ARM-like"/>
</dbReference>
<comment type="caution">
    <text evidence="7">The sequence shown here is derived from an EMBL/GenBank/DDBJ whole genome shotgun (WGS) entry which is preliminary data.</text>
</comment>
<evidence type="ECO:0000256" key="4">
    <source>
        <dbReference type="PROSITE-ProRule" id="PRU00221"/>
    </source>
</evidence>
<dbReference type="STRING" id="764103.G7E3R0"/>
<feature type="region of interest" description="Disordered" evidence="5">
    <location>
        <begin position="339"/>
        <end position="371"/>
    </location>
</feature>
<dbReference type="Pfam" id="PF14538">
    <property type="entry name" value="Raptor_N"/>
    <property type="match status" value="1"/>
</dbReference>
<dbReference type="SUPFAM" id="SSF48371">
    <property type="entry name" value="ARM repeat"/>
    <property type="match status" value="1"/>
</dbReference>
<feature type="repeat" description="WD" evidence="4">
    <location>
        <begin position="1434"/>
        <end position="1456"/>
    </location>
</feature>
<gene>
    <name evidence="7" type="primary">Mo04149</name>
    <name evidence="7" type="ORF">E5Q_04149</name>
</gene>
<feature type="compositionally biased region" description="Polar residues" evidence="5">
    <location>
        <begin position="1"/>
        <end position="23"/>
    </location>
</feature>
<evidence type="ECO:0000256" key="1">
    <source>
        <dbReference type="ARBA" id="ARBA00009257"/>
    </source>
</evidence>
<dbReference type="GO" id="GO:0071230">
    <property type="term" value="P:cellular response to amino acid stimulus"/>
    <property type="evidence" value="ECO:0007669"/>
    <property type="project" value="TreeGrafter"/>
</dbReference>
<feature type="domain" description="Raptor N-terminal CASPase-like" evidence="6">
    <location>
        <begin position="172"/>
        <end position="327"/>
    </location>
</feature>
<dbReference type="FunCoup" id="G7E3R0">
    <property type="interactions" value="311"/>
</dbReference>
<dbReference type="OrthoDB" id="10262360at2759"/>
<dbReference type="PANTHER" id="PTHR12848:SF16">
    <property type="entry name" value="REGULATORY-ASSOCIATED PROTEIN OF MTOR"/>
    <property type="match status" value="1"/>
</dbReference>
<dbReference type="Proteomes" id="UP000009131">
    <property type="component" value="Unassembled WGS sequence"/>
</dbReference>
<dbReference type="GO" id="GO:0009267">
    <property type="term" value="P:cellular response to starvation"/>
    <property type="evidence" value="ECO:0007669"/>
    <property type="project" value="TreeGrafter"/>
</dbReference>
<feature type="region of interest" description="Disordered" evidence="5">
    <location>
        <begin position="1007"/>
        <end position="1040"/>
    </location>
</feature>
<dbReference type="GO" id="GO:0031931">
    <property type="term" value="C:TORC1 complex"/>
    <property type="evidence" value="ECO:0007669"/>
    <property type="project" value="InterPro"/>
</dbReference>
<evidence type="ECO:0000259" key="6">
    <source>
        <dbReference type="SMART" id="SM01302"/>
    </source>
</evidence>
<feature type="repeat" description="WD" evidence="4">
    <location>
        <begin position="1457"/>
        <end position="1498"/>
    </location>
</feature>
<dbReference type="InterPro" id="IPR000357">
    <property type="entry name" value="HEAT"/>
</dbReference>
<dbReference type="Pfam" id="PF02985">
    <property type="entry name" value="HEAT"/>
    <property type="match status" value="1"/>
</dbReference>
<dbReference type="SMART" id="SM01302">
    <property type="entry name" value="Raptor_N"/>
    <property type="match status" value="1"/>
</dbReference>
<dbReference type="PROSITE" id="PS00678">
    <property type="entry name" value="WD_REPEATS_1"/>
    <property type="match status" value="1"/>
</dbReference>
<dbReference type="PROSITE" id="PS50082">
    <property type="entry name" value="WD_REPEATS_2"/>
    <property type="match status" value="2"/>
</dbReference>
<keyword evidence="2 4" id="KW-0853">WD repeat</keyword>
<feature type="compositionally biased region" description="Polar residues" evidence="5">
    <location>
        <begin position="97"/>
        <end position="110"/>
    </location>
</feature>
<feature type="region of interest" description="Disordered" evidence="5">
    <location>
        <begin position="1052"/>
        <end position="1090"/>
    </location>
</feature>
<feature type="region of interest" description="Disordered" evidence="5">
    <location>
        <begin position="1128"/>
        <end position="1150"/>
    </location>
</feature>
<accession>G7E3R0</accession>
<evidence type="ECO:0000256" key="2">
    <source>
        <dbReference type="ARBA" id="ARBA00022574"/>
    </source>
</evidence>
<dbReference type="InterPro" id="IPR036322">
    <property type="entry name" value="WD40_repeat_dom_sf"/>
</dbReference>
<protein>
    <recommendedName>
        <fullName evidence="6">Raptor N-terminal CASPase-like domain-containing protein</fullName>
    </recommendedName>
</protein>
<comment type="similarity">
    <text evidence="1">Belongs to the WD repeat RAPTOR family.</text>
</comment>
<dbReference type="InterPro" id="IPR016024">
    <property type="entry name" value="ARM-type_fold"/>
</dbReference>
<evidence type="ECO:0000313" key="7">
    <source>
        <dbReference type="EMBL" id="GAA97470.1"/>
    </source>
</evidence>
<name>G7E3R0_MIXOS</name>